<evidence type="ECO:0000313" key="2">
    <source>
        <dbReference type="Proteomes" id="UP000193240"/>
    </source>
</evidence>
<proteinExistence type="predicted"/>
<dbReference type="InParanoid" id="A0A1Y2M083"/>
<reference evidence="1 2" key="1">
    <citation type="journal article" date="2017" name="Genome Announc.">
        <title>Genome sequence of the saprophytic ascomycete Epicoccum nigrum ICMP 19927 strain isolated from New Zealand.</title>
        <authorList>
            <person name="Fokin M."/>
            <person name="Fleetwood D."/>
            <person name="Weir B.S."/>
            <person name="Villas-Boas S.G."/>
        </authorList>
    </citation>
    <scope>NUCLEOTIDE SEQUENCE [LARGE SCALE GENOMIC DNA]</scope>
    <source>
        <strain evidence="1 2">ICMP 19927</strain>
    </source>
</reference>
<sequence length="301" mass="33696">MLLSQFPHDLGMNGEKHVHEGSRIRRCTRTCCDKRAYLCQYVLQKFWIHATLARFGPLPQIFLQNQVENDATLPLLQVDLVLSHIAEALLDGFGQHSIELALRSFPPADGQVLPHEIDGPELAHLPVSPSHLFPVPHHRAAMTHRLRTQRTSKRRRPNHIQRQALHVLFRLKVLAALRKPAHNGTKLHHIRAHHGPPLGHACDGKRRRKHLVHLLPLLAAGRDDVPLSDQRIDHLGLLHVLLVVALHGQVLCDVRVGDDADAGRQGPEVEVENSGQIVQVGHGRYGGLDVRVFGEEGKRIA</sequence>
<organism evidence="1 2">
    <name type="scientific">Epicoccum nigrum</name>
    <name type="common">Soil fungus</name>
    <name type="synonym">Epicoccum purpurascens</name>
    <dbReference type="NCBI Taxonomy" id="105696"/>
    <lineage>
        <taxon>Eukaryota</taxon>
        <taxon>Fungi</taxon>
        <taxon>Dikarya</taxon>
        <taxon>Ascomycota</taxon>
        <taxon>Pezizomycotina</taxon>
        <taxon>Dothideomycetes</taxon>
        <taxon>Pleosporomycetidae</taxon>
        <taxon>Pleosporales</taxon>
        <taxon>Pleosporineae</taxon>
        <taxon>Didymellaceae</taxon>
        <taxon>Epicoccum</taxon>
    </lineage>
</organism>
<dbReference type="AlphaFoldDB" id="A0A1Y2M083"/>
<evidence type="ECO:0000313" key="1">
    <source>
        <dbReference type="EMBL" id="OSS49574.1"/>
    </source>
</evidence>
<name>A0A1Y2M083_EPING</name>
<dbReference type="EMBL" id="KZ107843">
    <property type="protein sequence ID" value="OSS49574.1"/>
    <property type="molecule type" value="Genomic_DNA"/>
</dbReference>
<gene>
    <name evidence="1" type="ORF">B5807_06053</name>
</gene>
<accession>A0A1Y2M083</accession>
<keyword evidence="2" id="KW-1185">Reference proteome</keyword>
<dbReference type="Proteomes" id="UP000193240">
    <property type="component" value="Unassembled WGS sequence"/>
</dbReference>
<protein>
    <submittedName>
        <fullName evidence="1">Uncharacterized protein</fullName>
    </submittedName>
</protein>